<feature type="signal peptide" evidence="2">
    <location>
        <begin position="1"/>
        <end position="24"/>
    </location>
</feature>
<evidence type="ECO:0000259" key="3">
    <source>
        <dbReference type="Pfam" id="PF04082"/>
    </source>
</evidence>
<dbReference type="InterPro" id="IPR007219">
    <property type="entry name" value="XnlR_reg_dom"/>
</dbReference>
<dbReference type="EMBL" id="JAAOAN010001033">
    <property type="protein sequence ID" value="KAF5697359.1"/>
    <property type="molecule type" value="Genomic_DNA"/>
</dbReference>
<accession>A0A8H5XP53</accession>
<dbReference type="AlphaFoldDB" id="A0A8H5XP53"/>
<evidence type="ECO:0000256" key="2">
    <source>
        <dbReference type="SAM" id="SignalP"/>
    </source>
</evidence>
<dbReference type="OrthoDB" id="4685598at2759"/>
<protein>
    <recommendedName>
        <fullName evidence="3">Xylanolytic transcriptional activator regulatory domain-containing protein</fullName>
    </recommendedName>
</protein>
<reference evidence="4 5" key="1">
    <citation type="submission" date="2020-05" db="EMBL/GenBank/DDBJ databases">
        <title>Identification and distribution of gene clusters putatively required for synthesis of sphingolipid metabolism inhibitors in phylogenetically diverse species of the filamentous fungus Fusarium.</title>
        <authorList>
            <person name="Kim H.-S."/>
            <person name="Busman M."/>
            <person name="Brown D.W."/>
            <person name="Divon H."/>
            <person name="Uhlig S."/>
            <person name="Proctor R.H."/>
        </authorList>
    </citation>
    <scope>NUCLEOTIDE SEQUENCE [LARGE SCALE GENOMIC DNA]</scope>
    <source>
        <strain evidence="4 5">NRRL 66235</strain>
    </source>
</reference>
<keyword evidence="5" id="KW-1185">Reference proteome</keyword>
<dbReference type="GO" id="GO:0003677">
    <property type="term" value="F:DNA binding"/>
    <property type="evidence" value="ECO:0007669"/>
    <property type="project" value="InterPro"/>
</dbReference>
<dbReference type="PANTHER" id="PTHR47785">
    <property type="entry name" value="ZN(II)2CYS6 TRANSCRIPTION FACTOR (EUROFUNG)-RELATED-RELATED"/>
    <property type="match status" value="1"/>
</dbReference>
<dbReference type="Proteomes" id="UP000544331">
    <property type="component" value="Unassembled WGS sequence"/>
</dbReference>
<dbReference type="InterPro" id="IPR053181">
    <property type="entry name" value="EcdB-like_regulator"/>
</dbReference>
<evidence type="ECO:0000256" key="1">
    <source>
        <dbReference type="ARBA" id="ARBA00023242"/>
    </source>
</evidence>
<keyword evidence="1" id="KW-0539">Nucleus</keyword>
<keyword evidence="2" id="KW-0732">Signal</keyword>
<evidence type="ECO:0000313" key="4">
    <source>
        <dbReference type="EMBL" id="KAF5697359.1"/>
    </source>
</evidence>
<name>A0A8H5XP53_9HYPO</name>
<proteinExistence type="predicted"/>
<dbReference type="GO" id="GO:0006351">
    <property type="term" value="P:DNA-templated transcription"/>
    <property type="evidence" value="ECO:0007669"/>
    <property type="project" value="InterPro"/>
</dbReference>
<feature type="domain" description="Xylanolytic transcriptional activator regulatory" evidence="3">
    <location>
        <begin position="8"/>
        <end position="135"/>
    </location>
</feature>
<feature type="chain" id="PRO_5034995901" description="Xylanolytic transcriptional activator regulatory domain-containing protein" evidence="2">
    <location>
        <begin position="25"/>
        <end position="322"/>
    </location>
</feature>
<evidence type="ECO:0000313" key="5">
    <source>
        <dbReference type="Proteomes" id="UP000544331"/>
    </source>
</evidence>
<dbReference type="CDD" id="cd12148">
    <property type="entry name" value="fungal_TF_MHR"/>
    <property type="match status" value="1"/>
</dbReference>
<sequence length="322" mass="35909">MEHGLGSDNQSALLLAVLALGATASDPIDSHKTRHSGDGLIREAVKIVYKSWASSFGGDITLSQAVILCALYFTYKVEPLAAWRLVHMASTTIQQIMIRCKDRFSTEVETQEIHRLCWVCFILESDILAEFHQPRSGIEIVVDQIPFPNYGQSPLPDHLYSLAEISARSLLNRIHHTVYFKESSTVYAGQNSPGASAPMQASPPRLDPSLSRVCEELGHQLETWYDSLPEIIRPCLGDEFEGGRHSIMLRLRSAQCCLACISVLSIAFQSPPLQGLVGDIQMLQNIVIKLLERWAFSGSSIESALDIAKYIAKKQYFYYGYQ</sequence>
<organism evidence="4 5">
    <name type="scientific">Fusarium mundagurra</name>
    <dbReference type="NCBI Taxonomy" id="1567541"/>
    <lineage>
        <taxon>Eukaryota</taxon>
        <taxon>Fungi</taxon>
        <taxon>Dikarya</taxon>
        <taxon>Ascomycota</taxon>
        <taxon>Pezizomycotina</taxon>
        <taxon>Sordariomycetes</taxon>
        <taxon>Hypocreomycetidae</taxon>
        <taxon>Hypocreales</taxon>
        <taxon>Nectriaceae</taxon>
        <taxon>Fusarium</taxon>
        <taxon>Fusarium fujikuroi species complex</taxon>
    </lineage>
</organism>
<dbReference type="Pfam" id="PF04082">
    <property type="entry name" value="Fungal_trans"/>
    <property type="match status" value="1"/>
</dbReference>
<dbReference type="GO" id="GO:0008270">
    <property type="term" value="F:zinc ion binding"/>
    <property type="evidence" value="ECO:0007669"/>
    <property type="project" value="InterPro"/>
</dbReference>
<gene>
    <name evidence="4" type="ORF">FMUND_15439</name>
</gene>
<comment type="caution">
    <text evidence="4">The sequence shown here is derived from an EMBL/GenBank/DDBJ whole genome shotgun (WGS) entry which is preliminary data.</text>
</comment>